<dbReference type="SUPFAM" id="SSF81383">
    <property type="entry name" value="F-box domain"/>
    <property type="match status" value="1"/>
</dbReference>
<dbReference type="Pfam" id="PF03478">
    <property type="entry name" value="Beta-prop_KIB1-4"/>
    <property type="match status" value="1"/>
</dbReference>
<evidence type="ECO:0000313" key="2">
    <source>
        <dbReference type="EMBL" id="KAJ3691107.1"/>
    </source>
</evidence>
<protein>
    <recommendedName>
        <fullName evidence="1">KIB1-4 beta-propeller domain-containing protein</fullName>
    </recommendedName>
</protein>
<dbReference type="EMBL" id="JAMRDG010000002">
    <property type="protein sequence ID" value="KAJ3691107.1"/>
    <property type="molecule type" value="Genomic_DNA"/>
</dbReference>
<proteinExistence type="predicted"/>
<reference evidence="2 3" key="1">
    <citation type="journal article" date="2022" name="Cell">
        <title>Repeat-based holocentromeres influence genome architecture and karyotype evolution.</title>
        <authorList>
            <person name="Hofstatter P.G."/>
            <person name="Thangavel G."/>
            <person name="Lux T."/>
            <person name="Neumann P."/>
            <person name="Vondrak T."/>
            <person name="Novak P."/>
            <person name="Zhang M."/>
            <person name="Costa L."/>
            <person name="Castellani M."/>
            <person name="Scott A."/>
            <person name="Toegelov H."/>
            <person name="Fuchs J."/>
            <person name="Mata-Sucre Y."/>
            <person name="Dias Y."/>
            <person name="Vanzela A.L.L."/>
            <person name="Huettel B."/>
            <person name="Almeida C.C.S."/>
            <person name="Simkova H."/>
            <person name="Souza G."/>
            <person name="Pedrosa-Harand A."/>
            <person name="Macas J."/>
            <person name="Mayer K.F.X."/>
            <person name="Houben A."/>
            <person name="Marques A."/>
        </authorList>
    </citation>
    <scope>NUCLEOTIDE SEQUENCE [LARGE SCALE GENOMIC DNA]</scope>
    <source>
        <strain evidence="2">RhyTen1mFocal</strain>
    </source>
</reference>
<dbReference type="InterPro" id="IPR005174">
    <property type="entry name" value="KIB1-4_b-propeller"/>
</dbReference>
<dbReference type="InterPro" id="IPR011043">
    <property type="entry name" value="Gal_Oxase/kelch_b-propeller"/>
</dbReference>
<dbReference type="Proteomes" id="UP001210211">
    <property type="component" value="Unassembled WGS sequence"/>
</dbReference>
<gene>
    <name evidence="2" type="ORF">LUZ61_020271</name>
</gene>
<dbReference type="AlphaFoldDB" id="A0AAD5ZCZ8"/>
<dbReference type="PANTHER" id="PTHR47123">
    <property type="entry name" value="F-BOX PROTEIN SKIP23"/>
    <property type="match status" value="1"/>
</dbReference>
<accession>A0AAD5ZCZ8</accession>
<sequence>MDWAELNPDLLCQIAKKVYDISDFVRLRAVCKQWRSAVHPSNLPSQLPYFIQCIRNNNSSFEFQFRPLYSDKTYNLTVQIFSELEQFTYLYGSFSGFVLLLCWKPQITGLLLNPLTGFQALLPIGNEDIFMPIYFGPSCSQGPSLDENGIDLVWLVANFEPRNGTEVQKLILWRYTDKKWRKITEMHYGHDESVVSYSSGRIYFFSYKTRFFRVVDATNGNTVSLLPEVSSGPFDYIVEACGDLIGVRLFVVPQGLDDPELDHQYELYQLKDSGTNPCWAKVNDIGDRMLFHDYQCYWHCLRASDIEGCMGNCIYSKNAIIDNSVSCYSVATQSTTQLHLFHDYNKSTWFLPSLC</sequence>
<feature type="domain" description="KIB1-4 beta-propeller" evidence="1">
    <location>
        <begin position="88"/>
        <end position="328"/>
    </location>
</feature>
<dbReference type="SUPFAM" id="SSF50965">
    <property type="entry name" value="Galactose oxidase, central domain"/>
    <property type="match status" value="1"/>
</dbReference>
<comment type="caution">
    <text evidence="2">The sequence shown here is derived from an EMBL/GenBank/DDBJ whole genome shotgun (WGS) entry which is preliminary data.</text>
</comment>
<evidence type="ECO:0000313" key="3">
    <source>
        <dbReference type="Proteomes" id="UP001210211"/>
    </source>
</evidence>
<keyword evidence="3" id="KW-1185">Reference proteome</keyword>
<dbReference type="PANTHER" id="PTHR47123:SF24">
    <property type="entry name" value="LOW PROTEIN: F-BOX_KELCH-REPEAT PROTEIN"/>
    <property type="match status" value="1"/>
</dbReference>
<dbReference type="InterPro" id="IPR051304">
    <property type="entry name" value="SCF_F-box_domain"/>
</dbReference>
<evidence type="ECO:0000259" key="1">
    <source>
        <dbReference type="Pfam" id="PF03478"/>
    </source>
</evidence>
<organism evidence="2 3">
    <name type="scientific">Rhynchospora tenuis</name>
    <dbReference type="NCBI Taxonomy" id="198213"/>
    <lineage>
        <taxon>Eukaryota</taxon>
        <taxon>Viridiplantae</taxon>
        <taxon>Streptophyta</taxon>
        <taxon>Embryophyta</taxon>
        <taxon>Tracheophyta</taxon>
        <taxon>Spermatophyta</taxon>
        <taxon>Magnoliopsida</taxon>
        <taxon>Liliopsida</taxon>
        <taxon>Poales</taxon>
        <taxon>Cyperaceae</taxon>
        <taxon>Cyperoideae</taxon>
        <taxon>Rhynchosporeae</taxon>
        <taxon>Rhynchospora</taxon>
    </lineage>
</organism>
<dbReference type="InterPro" id="IPR036047">
    <property type="entry name" value="F-box-like_dom_sf"/>
</dbReference>
<name>A0AAD5ZCZ8_9POAL</name>
<dbReference type="Gene3D" id="1.20.1280.50">
    <property type="match status" value="1"/>
</dbReference>